<dbReference type="InterPro" id="IPR023214">
    <property type="entry name" value="HAD_sf"/>
</dbReference>
<evidence type="ECO:0000313" key="1">
    <source>
        <dbReference type="EMBL" id="QSQ08391.1"/>
    </source>
</evidence>
<dbReference type="InterPro" id="IPR006439">
    <property type="entry name" value="HAD-SF_hydro_IA"/>
</dbReference>
<dbReference type="EMBL" id="CP059066">
    <property type="protein sequence ID" value="QSQ08391.1"/>
    <property type="molecule type" value="Genomic_DNA"/>
</dbReference>
<dbReference type="RefSeq" id="WP_206708604.1">
    <property type="nucleotide sequence ID" value="NZ_CP059066.1"/>
</dbReference>
<dbReference type="PANTHER" id="PTHR43434:SF1">
    <property type="entry name" value="PHOSPHOGLYCOLATE PHOSPHATASE"/>
    <property type="match status" value="1"/>
</dbReference>
<dbReference type="InterPro" id="IPR036412">
    <property type="entry name" value="HAD-like_sf"/>
</dbReference>
<dbReference type="PANTHER" id="PTHR43434">
    <property type="entry name" value="PHOSPHOGLYCOLATE PHOSPHATASE"/>
    <property type="match status" value="1"/>
</dbReference>
<evidence type="ECO:0000313" key="2">
    <source>
        <dbReference type="Proteomes" id="UP000662904"/>
    </source>
</evidence>
<dbReference type="Gene3D" id="3.40.50.1000">
    <property type="entry name" value="HAD superfamily/HAD-like"/>
    <property type="match status" value="1"/>
</dbReference>
<dbReference type="InterPro" id="IPR050155">
    <property type="entry name" value="HAD-like_hydrolase_sf"/>
</dbReference>
<keyword evidence="1" id="KW-0378">Hydrolase</keyword>
<name>A0A8A0RIW4_9FIRM</name>
<dbReference type="EC" id="3.1.3.-" evidence="1"/>
<proteinExistence type="predicted"/>
<keyword evidence="2" id="KW-1185">Reference proteome</keyword>
<dbReference type="KEGG" id="kme:H0A61_00713"/>
<dbReference type="SUPFAM" id="SSF56784">
    <property type="entry name" value="HAD-like"/>
    <property type="match status" value="1"/>
</dbReference>
<dbReference type="Proteomes" id="UP000662904">
    <property type="component" value="Chromosome"/>
</dbReference>
<dbReference type="InterPro" id="IPR023198">
    <property type="entry name" value="PGP-like_dom2"/>
</dbReference>
<organism evidence="1 2">
    <name type="scientific">Koleobacter methoxysyntrophicus</name>
    <dbReference type="NCBI Taxonomy" id="2751313"/>
    <lineage>
        <taxon>Bacteria</taxon>
        <taxon>Bacillati</taxon>
        <taxon>Bacillota</taxon>
        <taxon>Clostridia</taxon>
        <taxon>Koleobacterales</taxon>
        <taxon>Koleobacteraceae</taxon>
        <taxon>Koleobacter</taxon>
    </lineage>
</organism>
<protein>
    <submittedName>
        <fullName evidence="1">N-acetylmuramic acid 6-phosphate phosphatase</fullName>
        <ecNumber evidence="1">3.1.3.-</ecNumber>
    </submittedName>
</protein>
<dbReference type="PRINTS" id="PR00413">
    <property type="entry name" value="HADHALOGNASE"/>
</dbReference>
<sequence length="279" mass="30973">MRGKNDFNVELSPDFKFEFEGERGRVFMIITIRNIDYNIDGIIFDKDGTLLDTQFFWPELLEARMKGLALKGIEELVLKSCRRTLGQLPDGGIDPDGPLALGSRAEEVIVTATVLYQNGYHWDKARLMVEEIYNRVEKELDIDRISRAFPGVKRLLEDLKGAGLKLAVATTDTTERAEKMLDSAGLLEQIDIVVGRDMVEQGKPKPEMIELISRKLNIPYEKLVMVGDTLSDMEMAEAAGCIGIGVLTGSGRLDVLKGIAAEVVSDVTNLRGLLRQSAL</sequence>
<dbReference type="SFLD" id="SFLDG01129">
    <property type="entry name" value="C1.5:_HAD__Beta-PGM__Phosphata"/>
    <property type="match status" value="1"/>
</dbReference>
<dbReference type="Gene3D" id="1.10.150.240">
    <property type="entry name" value="Putative phosphatase, domain 2"/>
    <property type="match status" value="1"/>
</dbReference>
<reference evidence="1" key="1">
    <citation type="submission" date="2020-07" db="EMBL/GenBank/DDBJ databases">
        <title>Koleobacter methoxysyntrophicus gen. nov., sp. nov., a novel anaerobic bacterium isolated from deep subsurface oil field and proposal of Koleobacterales ord. nov. in the phylum Firmicutes.</title>
        <authorList>
            <person name="Sakamoto S."/>
            <person name="Tamaki H."/>
        </authorList>
    </citation>
    <scope>NUCLEOTIDE SEQUENCE</scope>
    <source>
        <strain evidence="1">NRmbB1</strain>
    </source>
</reference>
<dbReference type="NCBIfam" id="TIGR01549">
    <property type="entry name" value="HAD-SF-IA-v1"/>
    <property type="match status" value="1"/>
</dbReference>
<dbReference type="GO" id="GO:0008967">
    <property type="term" value="F:phosphoglycolate phosphatase activity"/>
    <property type="evidence" value="ECO:0007669"/>
    <property type="project" value="TreeGrafter"/>
</dbReference>
<dbReference type="SFLD" id="SFLDS00003">
    <property type="entry name" value="Haloacid_Dehalogenase"/>
    <property type="match status" value="1"/>
</dbReference>
<gene>
    <name evidence="1" type="primary">mupP</name>
    <name evidence="1" type="ORF">H0A61_00713</name>
</gene>
<dbReference type="GO" id="GO:0005829">
    <property type="term" value="C:cytosol"/>
    <property type="evidence" value="ECO:0007669"/>
    <property type="project" value="TreeGrafter"/>
</dbReference>
<accession>A0A8A0RIW4</accession>
<dbReference type="Pfam" id="PF00702">
    <property type="entry name" value="Hydrolase"/>
    <property type="match status" value="1"/>
</dbReference>
<dbReference type="AlphaFoldDB" id="A0A8A0RIW4"/>
<dbReference type="GO" id="GO:0006281">
    <property type="term" value="P:DNA repair"/>
    <property type="evidence" value="ECO:0007669"/>
    <property type="project" value="TreeGrafter"/>
</dbReference>